<reference evidence="3 4" key="1">
    <citation type="submission" date="2008-10" db="EMBL/GenBank/DDBJ databases">
        <authorList>
            <person name="Fulton L."/>
            <person name="Clifton S."/>
            <person name="Fulton B."/>
            <person name="Xu J."/>
            <person name="Minx P."/>
            <person name="Pepin K.H."/>
            <person name="Johnson M."/>
            <person name="Bhonagiri V."/>
            <person name="Nash W.E."/>
            <person name="Mardis E.R."/>
            <person name="Wilson R.K."/>
        </authorList>
    </citation>
    <scope>NUCLEOTIDE SEQUENCE [LARGE SCALE GENOMIC DNA]</scope>
    <source>
        <strain evidence="3 4">DSM 2375</strain>
    </source>
</reference>
<accession>B9ADM2</accession>
<protein>
    <recommendedName>
        <fullName evidence="2">LUD domain-containing protein</fullName>
    </recommendedName>
</protein>
<gene>
    <name evidence="3" type="ORF">METSMIALI_00445</name>
</gene>
<organism evidence="3 4">
    <name type="scientific">Methanobrevibacter smithii DSM 2375</name>
    <dbReference type="NCBI Taxonomy" id="483214"/>
    <lineage>
        <taxon>Archaea</taxon>
        <taxon>Methanobacteriati</taxon>
        <taxon>Methanobacteriota</taxon>
        <taxon>Methanomada group</taxon>
        <taxon>Methanobacteria</taxon>
        <taxon>Methanobacteriales</taxon>
        <taxon>Methanobacteriaceae</taxon>
        <taxon>Methanobrevibacter</taxon>
    </lineage>
</organism>
<evidence type="ECO:0000259" key="2">
    <source>
        <dbReference type="Pfam" id="PF02589"/>
    </source>
</evidence>
<dbReference type="HOGENOM" id="CLU_2217103_0_0_2"/>
<name>B9ADM2_METSM</name>
<dbReference type="AlphaFoldDB" id="B9ADM2"/>
<evidence type="ECO:0000256" key="1">
    <source>
        <dbReference type="SAM" id="Coils"/>
    </source>
</evidence>
<feature type="coiled-coil region" evidence="1">
    <location>
        <begin position="22"/>
        <end position="49"/>
    </location>
</feature>
<dbReference type="EMBL" id="ABYW01000005">
    <property type="protein sequence ID" value="EEE41562.1"/>
    <property type="molecule type" value="Genomic_DNA"/>
</dbReference>
<evidence type="ECO:0000313" key="3">
    <source>
        <dbReference type="EMBL" id="EEE41562.1"/>
    </source>
</evidence>
<reference evidence="3 4" key="2">
    <citation type="submission" date="2008-11" db="EMBL/GenBank/DDBJ databases">
        <title>Draft genome sequence of Methanobrevibacter smithii (DSM 2375).</title>
        <authorList>
            <person name="Sudarsanam P."/>
            <person name="Ley R."/>
            <person name="Guruge J."/>
            <person name="Turnbaugh P.J."/>
            <person name="Mahowald M."/>
            <person name="Liep D."/>
            <person name="Gordon J."/>
        </authorList>
    </citation>
    <scope>NUCLEOTIDE SEQUENCE [LARGE SCALE GENOMIC DNA]</scope>
    <source>
        <strain evidence="3 4">DSM 2375</strain>
    </source>
</reference>
<dbReference type="PATRIC" id="fig|483214.13.peg.430"/>
<proteinExistence type="predicted"/>
<feature type="domain" description="LUD" evidence="2">
    <location>
        <begin position="54"/>
        <end position="103"/>
    </location>
</feature>
<evidence type="ECO:0000313" key="4">
    <source>
        <dbReference type="Proteomes" id="UP000003489"/>
    </source>
</evidence>
<dbReference type="Pfam" id="PF02589">
    <property type="entry name" value="LUD_dom"/>
    <property type="match status" value="1"/>
</dbReference>
<comment type="caution">
    <text evidence="3">The sequence shown here is derived from an EMBL/GenBank/DDBJ whole genome shotgun (WGS) entry which is preliminary data.</text>
</comment>
<dbReference type="InterPro" id="IPR003741">
    <property type="entry name" value="LUD_dom"/>
</dbReference>
<keyword evidence="1" id="KW-0175">Coiled coil</keyword>
<dbReference type="Proteomes" id="UP000003489">
    <property type="component" value="Unassembled WGS sequence"/>
</dbReference>
<sequence length="106" mass="12210">MKESELETMRKSFKTVKDRSSKIKNSSSIKRLEKRVREIEKESIANKEELMDIAVESFRRNGIDVEYAKTKDDALNIIYDLLDESDSKVIAKAKSNTLGEIELKVI</sequence>